<evidence type="ECO:0000313" key="2">
    <source>
        <dbReference type="EMBL" id="KAI5070775.1"/>
    </source>
</evidence>
<organism evidence="2 3">
    <name type="scientific">Adiantum capillus-veneris</name>
    <name type="common">Maidenhair fern</name>
    <dbReference type="NCBI Taxonomy" id="13818"/>
    <lineage>
        <taxon>Eukaryota</taxon>
        <taxon>Viridiplantae</taxon>
        <taxon>Streptophyta</taxon>
        <taxon>Embryophyta</taxon>
        <taxon>Tracheophyta</taxon>
        <taxon>Polypodiopsida</taxon>
        <taxon>Polypodiidae</taxon>
        <taxon>Polypodiales</taxon>
        <taxon>Pteridineae</taxon>
        <taxon>Pteridaceae</taxon>
        <taxon>Vittarioideae</taxon>
        <taxon>Adiantum</taxon>
    </lineage>
</organism>
<evidence type="ECO:0000313" key="3">
    <source>
        <dbReference type="Proteomes" id="UP000886520"/>
    </source>
</evidence>
<feature type="compositionally biased region" description="Low complexity" evidence="1">
    <location>
        <begin position="57"/>
        <end position="66"/>
    </location>
</feature>
<dbReference type="OrthoDB" id="1935077at2759"/>
<dbReference type="AlphaFoldDB" id="A0A9D4UMZ8"/>
<sequence>ALLTRTIGMVETQYMTGRDLAREKSRGCTVAKGALSPHHRLQHAPFPAQDKKRRKPSASMESCSSSPLTNLQPIISDPSKEQQTFTRLSSFARDFYSVNSDDDSDDLASLCSYDDEEVRKIVEKTCALTMKEARAKFRLELLTPSQWDIVMESCKIEVQRDASLADKVVKVMGWRSERGDFDMHDAGEEDGDEEGLAGTDVDDDDQVPKLCDDMEGVSEACLELGFLKSDLQVECLLRGISYDGRDTKVQLISKLMEHKQSLSLNCLNSFQFLAKQSE</sequence>
<name>A0A9D4UMZ8_ADICA</name>
<gene>
    <name evidence="2" type="ORF">GOP47_0015118</name>
</gene>
<protein>
    <submittedName>
        <fullName evidence="2">Uncharacterized protein</fullName>
    </submittedName>
</protein>
<feature type="compositionally biased region" description="Acidic residues" evidence="1">
    <location>
        <begin position="187"/>
        <end position="201"/>
    </location>
</feature>
<feature type="region of interest" description="Disordered" evidence="1">
    <location>
        <begin position="180"/>
        <end position="201"/>
    </location>
</feature>
<reference evidence="2" key="1">
    <citation type="submission" date="2021-01" db="EMBL/GenBank/DDBJ databases">
        <title>Adiantum capillus-veneris genome.</title>
        <authorList>
            <person name="Fang Y."/>
            <person name="Liao Q."/>
        </authorList>
    </citation>
    <scope>NUCLEOTIDE SEQUENCE</scope>
    <source>
        <strain evidence="2">H3</strain>
        <tissue evidence="2">Leaf</tissue>
    </source>
</reference>
<feature type="non-terminal residue" evidence="2">
    <location>
        <position position="1"/>
    </location>
</feature>
<evidence type="ECO:0000256" key="1">
    <source>
        <dbReference type="SAM" id="MobiDB-lite"/>
    </source>
</evidence>
<accession>A0A9D4UMZ8</accession>
<keyword evidence="3" id="KW-1185">Reference proteome</keyword>
<dbReference type="Proteomes" id="UP000886520">
    <property type="component" value="Chromosome 14"/>
</dbReference>
<comment type="caution">
    <text evidence="2">The sequence shown here is derived from an EMBL/GenBank/DDBJ whole genome shotgun (WGS) entry which is preliminary data.</text>
</comment>
<dbReference type="EMBL" id="JABFUD020000014">
    <property type="protein sequence ID" value="KAI5070775.1"/>
    <property type="molecule type" value="Genomic_DNA"/>
</dbReference>
<feature type="region of interest" description="Disordered" evidence="1">
    <location>
        <begin position="39"/>
        <end position="77"/>
    </location>
</feature>
<proteinExistence type="predicted"/>